<sequence length="718" mass="80092">MLKLTNLSKDYYVDKKPIRVLKKINLEFREKEFVSILGPSGCGKTTLLNIIGGLDRYSEGDLLVDNVSTKNYVDADWDSYRNHRIGFVFQSYNLISHLTVLSNVELALTLSGVSPTERKEKATKMLEKVGLADHLNKKPNQLSGGQMQRVAIARALINEPNIILADEPTGALDSETSVEIMELLKEISKNKLIIMVTHNKNLAEEYSNRIVSLLDGRVTDDTNPFNKKDSNVIFEKTKKTSMSFFTAMSLSFKNLLTKKARTILTAFAGSIGIIGIALSLSLKNGFDIYLDKLESDNFAVVPLEIGRVGIDINSMMNTLKPNPVDGGVGGYDYTPSRRENNLDNPEFVEVIDNKITKVADSVIKVYGYRSRFANIVNGELITRYNNPLTGQGVNDPDSDTIFINQTLITDSFIAEKMKVHAQKDSNNKYQAYLFLNSDGRVPNSVLNFLGLPTDRKLEYNEILGKTFRVYKQADYTLDNKENIKNKFNEQIEIEITSILSSFSQFIQVTPGIYYNDEVVSFIRQDDPLNILMSYMIYPKGLDNKKEIKAIIDEYNDKEGRLEKDIITYLDTVELSVSFINTLTNSVSIILIAFSAISLFVSSVMIGIITYTSVLERTKEIGVLRSIGARKKDISRVFNAEGIMLGFISGVLGIILTLGLNPIISKILEPMVEYSGIARLNILHGAALVLISVLLTLIAGLIPSRIAANKDPVVALRTE</sequence>
<dbReference type="EC" id="3.6.3.-" evidence="12"/>
<dbReference type="GO" id="GO:0005524">
    <property type="term" value="F:ATP binding"/>
    <property type="evidence" value="ECO:0007669"/>
    <property type="project" value="UniProtKB-KW"/>
</dbReference>
<dbReference type="SMART" id="SM00382">
    <property type="entry name" value="AAA"/>
    <property type="match status" value="1"/>
</dbReference>
<keyword evidence="2" id="KW-0813">Transport</keyword>
<dbReference type="OrthoDB" id="384179at2"/>
<evidence type="ECO:0000256" key="1">
    <source>
        <dbReference type="ARBA" id="ARBA00004429"/>
    </source>
</evidence>
<protein>
    <submittedName>
        <fullName evidence="12">ABC transporter ATP-binding protein</fullName>
        <ecNumber evidence="12">3.6.3.-</ecNumber>
    </submittedName>
</protein>
<feature type="domain" description="ABC transporter" evidence="11">
    <location>
        <begin position="2"/>
        <end position="240"/>
    </location>
</feature>
<dbReference type="SUPFAM" id="SSF52540">
    <property type="entry name" value="P-loop containing nucleoside triphosphate hydrolases"/>
    <property type="match status" value="1"/>
</dbReference>
<dbReference type="PANTHER" id="PTHR42798">
    <property type="entry name" value="LIPOPROTEIN-RELEASING SYSTEM ATP-BINDING PROTEIN LOLD"/>
    <property type="match status" value="1"/>
</dbReference>
<evidence type="ECO:0000256" key="8">
    <source>
        <dbReference type="ARBA" id="ARBA00023136"/>
    </source>
</evidence>
<comment type="similarity">
    <text evidence="9">Belongs to the ABC transporter superfamily. Macrolide exporter (TC 3.A.1.122) family.</text>
</comment>
<evidence type="ECO:0000256" key="7">
    <source>
        <dbReference type="ARBA" id="ARBA00022989"/>
    </source>
</evidence>
<dbReference type="Pfam" id="PF00005">
    <property type="entry name" value="ABC_tran"/>
    <property type="match status" value="1"/>
</dbReference>
<keyword evidence="13" id="KW-1185">Reference proteome</keyword>
<dbReference type="InterPro" id="IPR003838">
    <property type="entry name" value="ABC3_permease_C"/>
</dbReference>
<feature type="transmembrane region" description="Helical" evidence="10">
    <location>
        <begin position="263"/>
        <end position="282"/>
    </location>
</feature>
<evidence type="ECO:0000256" key="4">
    <source>
        <dbReference type="ARBA" id="ARBA00022692"/>
    </source>
</evidence>
<keyword evidence="3" id="KW-1003">Cell membrane</keyword>
<evidence type="ECO:0000256" key="10">
    <source>
        <dbReference type="SAM" id="Phobius"/>
    </source>
</evidence>
<dbReference type="InterPro" id="IPR027417">
    <property type="entry name" value="P-loop_NTPase"/>
</dbReference>
<dbReference type="Gene3D" id="3.40.50.300">
    <property type="entry name" value="P-loop containing nucleotide triphosphate hydrolases"/>
    <property type="match status" value="1"/>
</dbReference>
<dbReference type="EMBL" id="LR215048">
    <property type="protein sequence ID" value="VEU79827.1"/>
    <property type="molecule type" value="Genomic_DNA"/>
</dbReference>
<dbReference type="PROSITE" id="PS50893">
    <property type="entry name" value="ABC_TRANSPORTER_2"/>
    <property type="match status" value="1"/>
</dbReference>
<organism evidence="12 13">
    <name type="scientific">Haploplasma axanthum</name>
    <name type="common">Acholeplasma axanthum</name>
    <dbReference type="NCBI Taxonomy" id="29552"/>
    <lineage>
        <taxon>Bacteria</taxon>
        <taxon>Bacillati</taxon>
        <taxon>Mycoplasmatota</taxon>
        <taxon>Mollicutes</taxon>
        <taxon>Acholeplasmatales</taxon>
        <taxon>Acholeplasmataceae</taxon>
        <taxon>Haploplasma</taxon>
    </lineage>
</organism>
<keyword evidence="4 10" id="KW-0812">Transmembrane</keyword>
<evidence type="ECO:0000256" key="3">
    <source>
        <dbReference type="ARBA" id="ARBA00022475"/>
    </source>
</evidence>
<dbReference type="InterPro" id="IPR003593">
    <property type="entry name" value="AAA+_ATPase"/>
</dbReference>
<name>A0A449BBK6_HAPAX</name>
<dbReference type="GO" id="GO:0098796">
    <property type="term" value="C:membrane protein complex"/>
    <property type="evidence" value="ECO:0007669"/>
    <property type="project" value="UniProtKB-ARBA"/>
</dbReference>
<gene>
    <name evidence="12" type="primary">macB_1</name>
    <name evidence="12" type="ORF">NCTC10138_00180</name>
</gene>
<keyword evidence="6 12" id="KW-0067">ATP-binding</keyword>
<dbReference type="InterPro" id="IPR003439">
    <property type="entry name" value="ABC_transporter-like_ATP-bd"/>
</dbReference>
<dbReference type="STRING" id="1278311.GCA_000428705_01283"/>
<dbReference type="PROSITE" id="PS00211">
    <property type="entry name" value="ABC_TRANSPORTER_1"/>
    <property type="match status" value="1"/>
</dbReference>
<dbReference type="FunFam" id="3.40.50.300:FF:000032">
    <property type="entry name" value="Export ABC transporter ATP-binding protein"/>
    <property type="match status" value="1"/>
</dbReference>
<dbReference type="GO" id="GO:0022857">
    <property type="term" value="F:transmembrane transporter activity"/>
    <property type="evidence" value="ECO:0007669"/>
    <property type="project" value="UniProtKB-ARBA"/>
</dbReference>
<dbReference type="CDD" id="cd03255">
    <property type="entry name" value="ABC_MJ0796_LolCDE_FtsE"/>
    <property type="match status" value="1"/>
</dbReference>
<evidence type="ECO:0000256" key="9">
    <source>
        <dbReference type="ARBA" id="ARBA00038388"/>
    </source>
</evidence>
<dbReference type="InterPro" id="IPR017871">
    <property type="entry name" value="ABC_transporter-like_CS"/>
</dbReference>
<evidence type="ECO:0000256" key="2">
    <source>
        <dbReference type="ARBA" id="ARBA00022448"/>
    </source>
</evidence>
<evidence type="ECO:0000313" key="12">
    <source>
        <dbReference type="EMBL" id="VEU79827.1"/>
    </source>
</evidence>
<dbReference type="AlphaFoldDB" id="A0A449BBK6"/>
<feature type="transmembrane region" description="Helical" evidence="10">
    <location>
        <begin position="588"/>
        <end position="614"/>
    </location>
</feature>
<keyword evidence="5" id="KW-0547">Nucleotide-binding</keyword>
<dbReference type="RefSeq" id="WP_026390748.1">
    <property type="nucleotide sequence ID" value="NZ_LR215048.1"/>
</dbReference>
<reference evidence="12 13" key="1">
    <citation type="submission" date="2019-01" db="EMBL/GenBank/DDBJ databases">
        <authorList>
            <consortium name="Pathogen Informatics"/>
        </authorList>
    </citation>
    <scope>NUCLEOTIDE SEQUENCE [LARGE SCALE GENOMIC DNA]</scope>
    <source>
        <strain evidence="12 13">NCTC10138</strain>
    </source>
</reference>
<feature type="transmembrane region" description="Helical" evidence="10">
    <location>
        <begin position="679"/>
        <end position="701"/>
    </location>
</feature>
<dbReference type="GO" id="GO:0016887">
    <property type="term" value="F:ATP hydrolysis activity"/>
    <property type="evidence" value="ECO:0007669"/>
    <property type="project" value="InterPro"/>
</dbReference>
<dbReference type="InterPro" id="IPR017911">
    <property type="entry name" value="MacB-like_ATP-bd"/>
</dbReference>
<keyword evidence="7 10" id="KW-1133">Transmembrane helix</keyword>
<dbReference type="GO" id="GO:0005886">
    <property type="term" value="C:plasma membrane"/>
    <property type="evidence" value="ECO:0007669"/>
    <property type="project" value="UniProtKB-SubCell"/>
</dbReference>
<evidence type="ECO:0000259" key="11">
    <source>
        <dbReference type="PROSITE" id="PS50893"/>
    </source>
</evidence>
<dbReference type="KEGG" id="aaxa:NCTC10138_00180"/>
<evidence type="ECO:0000313" key="13">
    <source>
        <dbReference type="Proteomes" id="UP000289841"/>
    </source>
</evidence>
<comment type="subcellular location">
    <subcellularLocation>
        <location evidence="1">Cell inner membrane</location>
        <topology evidence="1">Multi-pass membrane protein</topology>
    </subcellularLocation>
</comment>
<dbReference type="PANTHER" id="PTHR42798:SF6">
    <property type="entry name" value="CELL DIVISION ATP-BINDING PROTEIN FTSE"/>
    <property type="match status" value="1"/>
</dbReference>
<keyword evidence="12" id="KW-0378">Hydrolase</keyword>
<accession>A0A449BBK6</accession>
<dbReference type="Proteomes" id="UP000289841">
    <property type="component" value="Chromosome"/>
</dbReference>
<evidence type="ECO:0000256" key="5">
    <source>
        <dbReference type="ARBA" id="ARBA00022741"/>
    </source>
</evidence>
<feature type="transmembrane region" description="Helical" evidence="10">
    <location>
        <begin position="635"/>
        <end position="659"/>
    </location>
</feature>
<evidence type="ECO:0000256" key="6">
    <source>
        <dbReference type="ARBA" id="ARBA00022840"/>
    </source>
</evidence>
<proteinExistence type="inferred from homology"/>
<dbReference type="Pfam" id="PF02687">
    <property type="entry name" value="FtsX"/>
    <property type="match status" value="1"/>
</dbReference>
<keyword evidence="8 10" id="KW-0472">Membrane</keyword>